<evidence type="ECO:0000259" key="6">
    <source>
        <dbReference type="Pfam" id="PF13649"/>
    </source>
</evidence>
<dbReference type="RefSeq" id="WP_385940258.1">
    <property type="nucleotide sequence ID" value="NZ_JBHSOZ010000003.1"/>
</dbReference>
<evidence type="ECO:0000256" key="4">
    <source>
        <dbReference type="ARBA" id="ARBA00022756"/>
    </source>
</evidence>
<keyword evidence="2 5" id="KW-0808">Transferase</keyword>
<dbReference type="InterPro" id="IPR041698">
    <property type="entry name" value="Methyltransf_25"/>
</dbReference>
<name>A0ABW0YNF6_9BACI</name>
<comment type="pathway">
    <text evidence="5">Cofactor biosynthesis; biotin biosynthesis.</text>
</comment>
<keyword evidence="4 5" id="KW-0093">Biotin biosynthesis</keyword>
<evidence type="ECO:0000256" key="3">
    <source>
        <dbReference type="ARBA" id="ARBA00022691"/>
    </source>
</evidence>
<dbReference type="Gene3D" id="3.40.50.150">
    <property type="entry name" value="Vaccinia Virus protein VP39"/>
    <property type="match status" value="1"/>
</dbReference>
<dbReference type="HAMAP" id="MF_00835">
    <property type="entry name" value="BioC"/>
    <property type="match status" value="1"/>
</dbReference>
<sequence>MINKTLVKKRFSDKAATYNDHAIVQRKMANHLLDYCENQLEKQPLSILEIGSGTGTMTKKLANVYPDASIDAVDLAPGMVETAKRYVTNDNVSFHCADFEEFTFENTYDLVISNAAFQWFNYLPETLVKTCRHVNEGGLFLFSTFGSSTFCELNQAVKWAVERLSYNKRVKVSQDFYSLQDLFAMLEAGIDKEHFSFHGTEERHVELFPDVKAFLKSVKEIGASNSNSHHYSQSISLFKEMIETYNDNFLTEDQRIPATYHSLYLYVTREL</sequence>
<dbReference type="GO" id="GO:0032259">
    <property type="term" value="P:methylation"/>
    <property type="evidence" value="ECO:0007669"/>
    <property type="project" value="UniProtKB-KW"/>
</dbReference>
<comment type="similarity">
    <text evidence="5">Belongs to the methyltransferase superfamily.</text>
</comment>
<evidence type="ECO:0000313" key="8">
    <source>
        <dbReference type="Proteomes" id="UP001596142"/>
    </source>
</evidence>
<dbReference type="Proteomes" id="UP001596142">
    <property type="component" value="Unassembled WGS sequence"/>
</dbReference>
<keyword evidence="8" id="KW-1185">Reference proteome</keyword>
<comment type="catalytic activity">
    <reaction evidence="5">
        <text>malonyl-[ACP] + S-adenosyl-L-methionine = malonyl-[ACP] methyl ester + S-adenosyl-L-homocysteine</text>
        <dbReference type="Rhea" id="RHEA:17105"/>
        <dbReference type="Rhea" id="RHEA-COMP:9623"/>
        <dbReference type="Rhea" id="RHEA-COMP:9954"/>
        <dbReference type="ChEBI" id="CHEBI:57856"/>
        <dbReference type="ChEBI" id="CHEBI:59789"/>
        <dbReference type="ChEBI" id="CHEBI:78449"/>
        <dbReference type="ChEBI" id="CHEBI:78845"/>
        <dbReference type="EC" id="2.1.1.197"/>
    </reaction>
</comment>
<keyword evidence="3 5" id="KW-0949">S-adenosyl-L-methionine</keyword>
<dbReference type="PANTHER" id="PTHR43861">
    <property type="entry name" value="TRANS-ACONITATE 2-METHYLTRANSFERASE-RELATED"/>
    <property type="match status" value="1"/>
</dbReference>
<comment type="function">
    <text evidence="5">Converts the free carboxyl group of a malonyl-thioester to its methyl ester by transfer of a methyl group from S-adenosyl-L-methionine (SAM). It allows to synthesize pimeloyl-ACP via the fatty acid synthetic pathway.</text>
</comment>
<dbReference type="Pfam" id="PF13649">
    <property type="entry name" value="Methyltransf_25"/>
    <property type="match status" value="1"/>
</dbReference>
<gene>
    <name evidence="5 7" type="primary">bioC</name>
    <name evidence="7" type="ORF">ACFPU1_09035</name>
</gene>
<accession>A0ABW0YNF6</accession>
<evidence type="ECO:0000313" key="7">
    <source>
        <dbReference type="EMBL" id="MFC5712925.1"/>
    </source>
</evidence>
<dbReference type="NCBIfam" id="TIGR02072">
    <property type="entry name" value="BioC"/>
    <property type="match status" value="1"/>
</dbReference>
<comment type="caution">
    <text evidence="7">The sequence shown here is derived from an EMBL/GenBank/DDBJ whole genome shotgun (WGS) entry which is preliminary data.</text>
</comment>
<dbReference type="GO" id="GO:0102130">
    <property type="term" value="F:malonyl-CoA methyltransferase activity"/>
    <property type="evidence" value="ECO:0007669"/>
    <property type="project" value="UniProtKB-EC"/>
</dbReference>
<evidence type="ECO:0000256" key="2">
    <source>
        <dbReference type="ARBA" id="ARBA00022679"/>
    </source>
</evidence>
<feature type="domain" description="Methyltransferase" evidence="6">
    <location>
        <begin position="47"/>
        <end position="138"/>
    </location>
</feature>
<proteinExistence type="inferred from homology"/>
<reference evidence="8" key="1">
    <citation type="journal article" date="2019" name="Int. J. Syst. Evol. Microbiol.">
        <title>The Global Catalogue of Microorganisms (GCM) 10K type strain sequencing project: providing services to taxonomists for standard genome sequencing and annotation.</title>
        <authorList>
            <consortium name="The Broad Institute Genomics Platform"/>
            <consortium name="The Broad Institute Genome Sequencing Center for Infectious Disease"/>
            <person name="Wu L."/>
            <person name="Ma J."/>
        </authorList>
    </citation>
    <scope>NUCLEOTIDE SEQUENCE [LARGE SCALE GENOMIC DNA]</scope>
    <source>
        <strain evidence="8">CECT 7184</strain>
    </source>
</reference>
<dbReference type="InterPro" id="IPR029063">
    <property type="entry name" value="SAM-dependent_MTases_sf"/>
</dbReference>
<dbReference type="CDD" id="cd02440">
    <property type="entry name" value="AdoMet_MTases"/>
    <property type="match status" value="1"/>
</dbReference>
<dbReference type="InterPro" id="IPR011814">
    <property type="entry name" value="BioC"/>
</dbReference>
<dbReference type="EC" id="2.1.1.197" evidence="5"/>
<dbReference type="SUPFAM" id="SSF53335">
    <property type="entry name" value="S-adenosyl-L-methionine-dependent methyltransferases"/>
    <property type="match status" value="1"/>
</dbReference>
<evidence type="ECO:0000256" key="5">
    <source>
        <dbReference type="HAMAP-Rule" id="MF_00835"/>
    </source>
</evidence>
<dbReference type="EMBL" id="JBHSOZ010000003">
    <property type="protein sequence ID" value="MFC5712925.1"/>
    <property type="molecule type" value="Genomic_DNA"/>
</dbReference>
<protein>
    <recommendedName>
        <fullName evidence="5">Malonyl-[acyl-carrier protein] O-methyltransferase</fullName>
        <shortName evidence="5">Malonyl-ACP O-methyltransferase</shortName>
        <ecNumber evidence="5">2.1.1.197</ecNumber>
    </recommendedName>
    <alternativeName>
        <fullName evidence="5">Biotin synthesis protein BioC</fullName>
    </alternativeName>
</protein>
<organism evidence="7 8">
    <name type="scientific">Thalassorhabdus alkalitolerans</name>
    <dbReference type="NCBI Taxonomy" id="2282697"/>
    <lineage>
        <taxon>Bacteria</taxon>
        <taxon>Bacillati</taxon>
        <taxon>Bacillota</taxon>
        <taxon>Bacilli</taxon>
        <taxon>Bacillales</taxon>
        <taxon>Bacillaceae</taxon>
        <taxon>Thalassorhabdus</taxon>
    </lineage>
</organism>
<evidence type="ECO:0000256" key="1">
    <source>
        <dbReference type="ARBA" id="ARBA00022603"/>
    </source>
</evidence>
<keyword evidence="1 5" id="KW-0489">Methyltransferase</keyword>